<comment type="caution">
    <text evidence="2">The sequence shown here is derived from an EMBL/GenBank/DDBJ whole genome shotgun (WGS) entry which is preliminary data.</text>
</comment>
<evidence type="ECO:0000313" key="2">
    <source>
        <dbReference type="EMBL" id="GED98432.1"/>
    </source>
</evidence>
<accession>A0A7I9UZS2</accession>
<keyword evidence="3" id="KW-1185">Reference proteome</keyword>
<dbReference type="AlphaFoldDB" id="A0A7I9UZS2"/>
<evidence type="ECO:0000313" key="3">
    <source>
        <dbReference type="Proteomes" id="UP000444980"/>
    </source>
</evidence>
<dbReference type="RefSeq" id="WP_161927854.1">
    <property type="nucleotide sequence ID" value="NZ_BJOU01000002.1"/>
</dbReference>
<dbReference type="EMBL" id="BJOU01000002">
    <property type="protein sequence ID" value="GED98432.1"/>
    <property type="molecule type" value="Genomic_DNA"/>
</dbReference>
<dbReference type="OrthoDB" id="32458at2"/>
<proteinExistence type="predicted"/>
<evidence type="ECO:0000256" key="1">
    <source>
        <dbReference type="SAM" id="MobiDB-lite"/>
    </source>
</evidence>
<feature type="region of interest" description="Disordered" evidence="1">
    <location>
        <begin position="1"/>
        <end position="37"/>
    </location>
</feature>
<sequence>MSTDGKFSETERAAMKQRAAELKAEKQTGKGAAKREREAKACTDAIAALTGADHAVASRYHQIVAEEAPELDPKTWYGFPSYARDGKVVTFVQPASKFDTRYPTVAFNEDAALDDGPMWATAFAVLEITDEVEAKLRELVRRA</sequence>
<protein>
    <recommendedName>
        <fullName evidence="4">DUF1801 domain-containing protein</fullName>
    </recommendedName>
</protein>
<organism evidence="2 3">
    <name type="scientific">Gordonia crocea</name>
    <dbReference type="NCBI Taxonomy" id="589162"/>
    <lineage>
        <taxon>Bacteria</taxon>
        <taxon>Bacillati</taxon>
        <taxon>Actinomycetota</taxon>
        <taxon>Actinomycetes</taxon>
        <taxon>Mycobacteriales</taxon>
        <taxon>Gordoniaceae</taxon>
        <taxon>Gordonia</taxon>
    </lineage>
</organism>
<evidence type="ECO:0008006" key="4">
    <source>
        <dbReference type="Google" id="ProtNLM"/>
    </source>
</evidence>
<gene>
    <name evidence="2" type="ORF">nbrc107697_24710</name>
</gene>
<dbReference type="SUPFAM" id="SSF159888">
    <property type="entry name" value="YdhG-like"/>
    <property type="match status" value="1"/>
</dbReference>
<reference evidence="3" key="1">
    <citation type="submission" date="2019-06" db="EMBL/GenBank/DDBJ databases">
        <title>Gordonia isolated from sludge of a wastewater treatment plant.</title>
        <authorList>
            <person name="Tamura T."/>
            <person name="Aoyama K."/>
            <person name="Kang Y."/>
            <person name="Saito S."/>
            <person name="Akiyama N."/>
            <person name="Yazawa K."/>
            <person name="Gonoi T."/>
            <person name="Mikami Y."/>
        </authorList>
    </citation>
    <scope>NUCLEOTIDE SEQUENCE [LARGE SCALE GENOMIC DNA]</scope>
    <source>
        <strain evidence="3">NBRC 107697</strain>
    </source>
</reference>
<name>A0A7I9UZS2_9ACTN</name>
<dbReference type="Proteomes" id="UP000444980">
    <property type="component" value="Unassembled WGS sequence"/>
</dbReference>